<dbReference type="Proteomes" id="UP000015105">
    <property type="component" value="Chromosome 2D"/>
</dbReference>
<dbReference type="GO" id="GO:0005524">
    <property type="term" value="F:ATP binding"/>
    <property type="evidence" value="ECO:0007669"/>
    <property type="project" value="UniProtKB-KW"/>
</dbReference>
<dbReference type="GO" id="GO:0005829">
    <property type="term" value="C:cytosol"/>
    <property type="evidence" value="ECO:0007669"/>
    <property type="project" value="TreeGrafter"/>
</dbReference>
<evidence type="ECO:0000256" key="3">
    <source>
        <dbReference type="ARBA" id="ARBA00022917"/>
    </source>
</evidence>
<evidence type="ECO:0000256" key="2">
    <source>
        <dbReference type="ARBA" id="ARBA00022840"/>
    </source>
</evidence>
<reference evidence="6" key="2">
    <citation type="journal article" date="2017" name="Nat. Plants">
        <title>The Aegilops tauschii genome reveals multiple impacts of transposons.</title>
        <authorList>
            <person name="Zhao G."/>
            <person name="Zou C."/>
            <person name="Li K."/>
            <person name="Wang K."/>
            <person name="Li T."/>
            <person name="Gao L."/>
            <person name="Zhang X."/>
            <person name="Wang H."/>
            <person name="Yang Z."/>
            <person name="Liu X."/>
            <person name="Jiang W."/>
            <person name="Mao L."/>
            <person name="Kong X."/>
            <person name="Jiao Y."/>
            <person name="Jia J."/>
        </authorList>
    </citation>
    <scope>NUCLEOTIDE SEQUENCE [LARGE SCALE GENOMIC DNA]</scope>
    <source>
        <strain evidence="6">cv. AL8/78</strain>
    </source>
</reference>
<dbReference type="GO" id="GO:0003723">
    <property type="term" value="F:RNA binding"/>
    <property type="evidence" value="ECO:0007669"/>
    <property type="project" value="TreeGrafter"/>
</dbReference>
<dbReference type="GO" id="GO:0006427">
    <property type="term" value="P:histidyl-tRNA aminoacylation"/>
    <property type="evidence" value="ECO:0007669"/>
    <property type="project" value="TreeGrafter"/>
</dbReference>
<dbReference type="Gramene" id="AET2Gv20287200.15">
    <property type="protein sequence ID" value="AET2Gv20287200.15"/>
    <property type="gene ID" value="AET2Gv20287200"/>
</dbReference>
<feature type="domain" description="Anticodon-binding" evidence="4">
    <location>
        <begin position="41"/>
        <end position="99"/>
    </location>
</feature>
<dbReference type="PANTHER" id="PTHR11476:SF7">
    <property type="entry name" value="HISTIDINE--TRNA LIGASE"/>
    <property type="match status" value="1"/>
</dbReference>
<reference evidence="5" key="3">
    <citation type="journal article" date="2017" name="Nature">
        <title>Genome sequence of the progenitor of the wheat D genome Aegilops tauschii.</title>
        <authorList>
            <person name="Luo M.C."/>
            <person name="Gu Y.Q."/>
            <person name="Puiu D."/>
            <person name="Wang H."/>
            <person name="Twardziok S.O."/>
            <person name="Deal K.R."/>
            <person name="Huo N."/>
            <person name="Zhu T."/>
            <person name="Wang L."/>
            <person name="Wang Y."/>
            <person name="McGuire P.E."/>
            <person name="Liu S."/>
            <person name="Long H."/>
            <person name="Ramasamy R.K."/>
            <person name="Rodriguez J.C."/>
            <person name="Van S.L."/>
            <person name="Yuan L."/>
            <person name="Wang Z."/>
            <person name="Xia Z."/>
            <person name="Xiao L."/>
            <person name="Anderson O.D."/>
            <person name="Ouyang S."/>
            <person name="Liang Y."/>
            <person name="Zimin A.V."/>
            <person name="Pertea G."/>
            <person name="Qi P."/>
            <person name="Bennetzen J.L."/>
            <person name="Dai X."/>
            <person name="Dawson M.W."/>
            <person name="Muller H.G."/>
            <person name="Kugler K."/>
            <person name="Rivarola-Duarte L."/>
            <person name="Spannagl M."/>
            <person name="Mayer K.F.X."/>
            <person name="Lu F.H."/>
            <person name="Bevan M.W."/>
            <person name="Leroy P."/>
            <person name="Li P."/>
            <person name="You F.M."/>
            <person name="Sun Q."/>
            <person name="Liu Z."/>
            <person name="Lyons E."/>
            <person name="Wicker T."/>
            <person name="Salzberg S.L."/>
            <person name="Devos K.M."/>
            <person name="Dvorak J."/>
        </authorList>
    </citation>
    <scope>NUCLEOTIDE SEQUENCE [LARGE SCALE GENOMIC DNA]</scope>
    <source>
        <strain evidence="5">cv. AL8/78</strain>
    </source>
</reference>
<dbReference type="SUPFAM" id="SSF52954">
    <property type="entry name" value="Class II aaRS ABD-related"/>
    <property type="match status" value="1"/>
</dbReference>
<evidence type="ECO:0000313" key="6">
    <source>
        <dbReference type="Proteomes" id="UP000015105"/>
    </source>
</evidence>
<name>A0A453AX41_AEGTS</name>
<accession>A0A453AX41</accession>
<dbReference type="EnsemblPlants" id="AET2Gv20287200.15">
    <property type="protein sequence ID" value="AET2Gv20287200.15"/>
    <property type="gene ID" value="AET2Gv20287200"/>
</dbReference>
<dbReference type="Gramene" id="AET2Gv20287200.12">
    <property type="protein sequence ID" value="AET2Gv20287200.12"/>
    <property type="gene ID" value="AET2Gv20287200"/>
</dbReference>
<dbReference type="Pfam" id="PF03129">
    <property type="entry name" value="HGTP_anticodon"/>
    <property type="match status" value="1"/>
</dbReference>
<dbReference type="PANTHER" id="PTHR11476">
    <property type="entry name" value="HISTIDYL-TRNA SYNTHETASE"/>
    <property type="match status" value="1"/>
</dbReference>
<dbReference type="InterPro" id="IPR036621">
    <property type="entry name" value="Anticodon-bd_dom_sf"/>
</dbReference>
<evidence type="ECO:0000313" key="5">
    <source>
        <dbReference type="EnsemblPlants" id="AET2Gv20287200.8"/>
    </source>
</evidence>
<reference evidence="5" key="4">
    <citation type="submission" date="2019-03" db="UniProtKB">
        <authorList>
            <consortium name="EnsemblPlants"/>
        </authorList>
    </citation>
    <scope>IDENTIFICATION</scope>
</reference>
<sequence>MRKKITRYFLNVVSLCRCCGNVAELILALESQVIRASVTEVLVSILGKDLILAAELANELWSAGIKAEFKLTTRELDHIKYVTQTGIPWMVLVGQGELEMWPPLYGQWLCRLSVFGVCRRVCSASTRIFSALL</sequence>
<keyword evidence="6" id="KW-1185">Reference proteome</keyword>
<dbReference type="GO" id="GO:0005739">
    <property type="term" value="C:mitochondrion"/>
    <property type="evidence" value="ECO:0007669"/>
    <property type="project" value="TreeGrafter"/>
</dbReference>
<organism evidence="5 6">
    <name type="scientific">Aegilops tauschii subsp. strangulata</name>
    <name type="common">Goatgrass</name>
    <dbReference type="NCBI Taxonomy" id="200361"/>
    <lineage>
        <taxon>Eukaryota</taxon>
        <taxon>Viridiplantae</taxon>
        <taxon>Streptophyta</taxon>
        <taxon>Embryophyta</taxon>
        <taxon>Tracheophyta</taxon>
        <taxon>Spermatophyta</taxon>
        <taxon>Magnoliopsida</taxon>
        <taxon>Liliopsida</taxon>
        <taxon>Poales</taxon>
        <taxon>Poaceae</taxon>
        <taxon>BOP clade</taxon>
        <taxon>Pooideae</taxon>
        <taxon>Triticodae</taxon>
        <taxon>Triticeae</taxon>
        <taxon>Triticinae</taxon>
        <taxon>Aegilops</taxon>
    </lineage>
</organism>
<dbReference type="EnsemblPlants" id="AET2Gv20287200.12">
    <property type="protein sequence ID" value="AET2Gv20287200.12"/>
    <property type="gene ID" value="AET2Gv20287200"/>
</dbReference>
<dbReference type="Gramene" id="AET2Gv20287200.8">
    <property type="protein sequence ID" value="AET2Gv20287200.8"/>
    <property type="gene ID" value="AET2Gv20287200"/>
</dbReference>
<evidence type="ECO:0000256" key="1">
    <source>
        <dbReference type="ARBA" id="ARBA00022741"/>
    </source>
</evidence>
<dbReference type="EnsemblPlants" id="AET2Gv20287200.9">
    <property type="protein sequence ID" value="AET2Gv20287200.9"/>
    <property type="gene ID" value="AET2Gv20287200"/>
</dbReference>
<dbReference type="EnsemblPlants" id="AET2Gv20287200.8">
    <property type="protein sequence ID" value="AET2Gv20287200.8"/>
    <property type="gene ID" value="AET2Gv20287200"/>
</dbReference>
<dbReference type="GO" id="GO:0032543">
    <property type="term" value="P:mitochondrial translation"/>
    <property type="evidence" value="ECO:0007669"/>
    <property type="project" value="TreeGrafter"/>
</dbReference>
<keyword evidence="1" id="KW-0547">Nucleotide-binding</keyword>
<dbReference type="AlphaFoldDB" id="A0A453AX41"/>
<reference evidence="5" key="5">
    <citation type="journal article" date="2021" name="G3 (Bethesda)">
        <title>Aegilops tauschii genome assembly Aet v5.0 features greater sequence contiguity and improved annotation.</title>
        <authorList>
            <person name="Wang L."/>
            <person name="Zhu T."/>
            <person name="Rodriguez J.C."/>
            <person name="Deal K.R."/>
            <person name="Dubcovsky J."/>
            <person name="McGuire P.E."/>
            <person name="Lux T."/>
            <person name="Spannagl M."/>
            <person name="Mayer K.F.X."/>
            <person name="Baldrich P."/>
            <person name="Meyers B.C."/>
            <person name="Huo N."/>
            <person name="Gu Y.Q."/>
            <person name="Zhou H."/>
            <person name="Devos K.M."/>
            <person name="Bennetzen J.L."/>
            <person name="Unver T."/>
            <person name="Budak H."/>
            <person name="Gulick P.J."/>
            <person name="Galiba G."/>
            <person name="Kalapos B."/>
            <person name="Nelson D.R."/>
            <person name="Li P."/>
            <person name="You F.M."/>
            <person name="Luo M.C."/>
            <person name="Dvorak J."/>
        </authorList>
    </citation>
    <scope>NUCLEOTIDE SEQUENCE [LARGE SCALE GENOMIC DNA]</scope>
    <source>
        <strain evidence="5">cv. AL8/78</strain>
    </source>
</reference>
<keyword evidence="3" id="KW-0648">Protein biosynthesis</keyword>
<dbReference type="FunFam" id="3.40.50.800:FF:000012">
    <property type="entry name" value="Histidine--tRNA ligase, cytoplasmic"/>
    <property type="match status" value="1"/>
</dbReference>
<proteinExistence type="predicted"/>
<dbReference type="InterPro" id="IPR004154">
    <property type="entry name" value="Anticodon-bd"/>
</dbReference>
<evidence type="ECO:0000259" key="4">
    <source>
        <dbReference type="Pfam" id="PF03129"/>
    </source>
</evidence>
<reference evidence="6" key="1">
    <citation type="journal article" date="2014" name="Science">
        <title>Ancient hybridizations among the ancestral genomes of bread wheat.</title>
        <authorList>
            <consortium name="International Wheat Genome Sequencing Consortium,"/>
            <person name="Marcussen T."/>
            <person name="Sandve S.R."/>
            <person name="Heier L."/>
            <person name="Spannagl M."/>
            <person name="Pfeifer M."/>
            <person name="Jakobsen K.S."/>
            <person name="Wulff B.B."/>
            <person name="Steuernagel B."/>
            <person name="Mayer K.F."/>
            <person name="Olsen O.A."/>
        </authorList>
    </citation>
    <scope>NUCLEOTIDE SEQUENCE [LARGE SCALE GENOMIC DNA]</scope>
    <source>
        <strain evidence="6">cv. AL8/78</strain>
    </source>
</reference>
<keyword evidence="2" id="KW-0067">ATP-binding</keyword>
<dbReference type="GO" id="GO:0004821">
    <property type="term" value="F:histidine-tRNA ligase activity"/>
    <property type="evidence" value="ECO:0007669"/>
    <property type="project" value="TreeGrafter"/>
</dbReference>
<dbReference type="Gramene" id="AET2Gv20287200.9">
    <property type="protein sequence ID" value="AET2Gv20287200.9"/>
    <property type="gene ID" value="AET2Gv20287200"/>
</dbReference>
<protein>
    <recommendedName>
        <fullName evidence="4">Anticodon-binding domain-containing protein</fullName>
    </recommendedName>
</protein>
<dbReference type="Gene3D" id="3.40.50.800">
    <property type="entry name" value="Anticodon-binding domain"/>
    <property type="match status" value="1"/>
</dbReference>